<dbReference type="OrthoDB" id="5560525at2759"/>
<protein>
    <recommendedName>
        <fullName evidence="3">GDP/GTP exchange factor Sec2 N-terminal domain-containing protein</fullName>
    </recommendedName>
</protein>
<gene>
    <name evidence="4" type="ORF">CALVIDRAFT_229633</name>
</gene>
<dbReference type="Gene3D" id="6.10.140.910">
    <property type="match status" value="1"/>
</dbReference>
<feature type="compositionally biased region" description="Low complexity" evidence="2">
    <location>
        <begin position="365"/>
        <end position="379"/>
    </location>
</feature>
<feature type="domain" description="GDP/GTP exchange factor Sec2 N-terminal" evidence="3">
    <location>
        <begin position="144"/>
        <end position="221"/>
    </location>
</feature>
<feature type="region of interest" description="Disordered" evidence="2">
    <location>
        <begin position="414"/>
        <end position="434"/>
    </location>
</feature>
<keyword evidence="1" id="KW-0175">Coiled coil</keyword>
<dbReference type="EMBL" id="KV417297">
    <property type="protein sequence ID" value="KZO93963.1"/>
    <property type="molecule type" value="Genomic_DNA"/>
</dbReference>
<keyword evidence="5" id="KW-1185">Reference proteome</keyword>
<sequence>MMVRRGCADGSQSARIRSLLNEQEELSTSLTVAKSNLTLALSNNEMLEDALSRTPASAQPYGFRRHSARDAGREVQSATEAPQRRSMDTGSADGSPEEGLTFWQSLRRPASAVPRPSTPHGAGVVKERAALTSASTPALGDAGELERVREMLRKERGEAEALKKEKAGLEQEIESLSQALFEEANKMVSDERKRRAQAELDLQELRDEREAMRRTLRMVEDENRKLRRGEALPGLTLPEKDTVVYPSSSPSSSTASMQNTYQDRDTTPTQPLRPPSVASDGLDDGVRIDRLWLDAISPPALSTFPRPLNLVNGFAPALSSTSATPPDPSTGSAGSSLASAHPNHPTLPLSSRPRSPLRQPPTPTSRPASPASRLTTALSSASGYFEQQVSSASGYLTPALQNIKGDFREGMGVLRGDAKGDPVGLVGRGFSPLP</sequence>
<dbReference type="Proteomes" id="UP000076738">
    <property type="component" value="Unassembled WGS sequence"/>
</dbReference>
<feature type="region of interest" description="Disordered" evidence="2">
    <location>
        <begin position="51"/>
        <end position="99"/>
    </location>
</feature>
<evidence type="ECO:0000313" key="4">
    <source>
        <dbReference type="EMBL" id="KZO93963.1"/>
    </source>
</evidence>
<accession>A0A167JVT8</accession>
<dbReference type="PANTHER" id="PTHR14430">
    <property type="entry name" value="RABIN3-RELATED"/>
    <property type="match status" value="1"/>
</dbReference>
<feature type="region of interest" description="Disordered" evidence="2">
    <location>
        <begin position="318"/>
        <end position="379"/>
    </location>
</feature>
<evidence type="ECO:0000256" key="2">
    <source>
        <dbReference type="SAM" id="MobiDB-lite"/>
    </source>
</evidence>
<reference evidence="4 5" key="1">
    <citation type="journal article" date="2016" name="Mol. Biol. Evol.">
        <title>Comparative Genomics of Early-Diverging Mushroom-Forming Fungi Provides Insights into the Origins of Lignocellulose Decay Capabilities.</title>
        <authorList>
            <person name="Nagy L.G."/>
            <person name="Riley R."/>
            <person name="Tritt A."/>
            <person name="Adam C."/>
            <person name="Daum C."/>
            <person name="Floudas D."/>
            <person name="Sun H."/>
            <person name="Yadav J.S."/>
            <person name="Pangilinan J."/>
            <person name="Larsson K.H."/>
            <person name="Matsuura K."/>
            <person name="Barry K."/>
            <person name="Labutti K."/>
            <person name="Kuo R."/>
            <person name="Ohm R.A."/>
            <person name="Bhattacharya S.S."/>
            <person name="Shirouzu T."/>
            <person name="Yoshinaga Y."/>
            <person name="Martin F.M."/>
            <person name="Grigoriev I.V."/>
            <person name="Hibbett D.S."/>
        </authorList>
    </citation>
    <scope>NUCLEOTIDE SEQUENCE [LARGE SCALE GENOMIC DNA]</scope>
    <source>
        <strain evidence="4 5">TUFC12733</strain>
    </source>
</reference>
<organism evidence="4 5">
    <name type="scientific">Calocera viscosa (strain TUFC12733)</name>
    <dbReference type="NCBI Taxonomy" id="1330018"/>
    <lineage>
        <taxon>Eukaryota</taxon>
        <taxon>Fungi</taxon>
        <taxon>Dikarya</taxon>
        <taxon>Basidiomycota</taxon>
        <taxon>Agaricomycotina</taxon>
        <taxon>Dacrymycetes</taxon>
        <taxon>Dacrymycetales</taxon>
        <taxon>Dacrymycetaceae</taxon>
        <taxon>Calocera</taxon>
    </lineage>
</organism>
<feature type="region of interest" description="Disordered" evidence="2">
    <location>
        <begin position="225"/>
        <end position="282"/>
    </location>
</feature>
<dbReference type="InterPro" id="IPR009449">
    <property type="entry name" value="Sec2_N"/>
</dbReference>
<proteinExistence type="predicted"/>
<evidence type="ECO:0000313" key="5">
    <source>
        <dbReference type="Proteomes" id="UP000076738"/>
    </source>
</evidence>
<dbReference type="GO" id="GO:0005085">
    <property type="term" value="F:guanyl-nucleotide exchange factor activity"/>
    <property type="evidence" value="ECO:0007669"/>
    <property type="project" value="InterPro"/>
</dbReference>
<dbReference type="GO" id="GO:0051286">
    <property type="term" value="C:cell tip"/>
    <property type="evidence" value="ECO:0007669"/>
    <property type="project" value="TreeGrafter"/>
</dbReference>
<dbReference type="GO" id="GO:0006887">
    <property type="term" value="P:exocytosis"/>
    <property type="evidence" value="ECO:0007669"/>
    <property type="project" value="TreeGrafter"/>
</dbReference>
<dbReference type="PANTHER" id="PTHR14430:SF4">
    <property type="entry name" value="GDP_GTP EXCHANGE FACTOR SEC2 N-TERMINAL DOMAIN-CONTAINING PROTEIN"/>
    <property type="match status" value="1"/>
</dbReference>
<dbReference type="GO" id="GO:0070319">
    <property type="term" value="C:Golgi to plasma membrane transport vesicle"/>
    <property type="evidence" value="ECO:0007669"/>
    <property type="project" value="TreeGrafter"/>
</dbReference>
<name>A0A167JVT8_CALVF</name>
<dbReference type="SUPFAM" id="SSF144284">
    <property type="entry name" value="Sec2 N-terminal region"/>
    <property type="match status" value="1"/>
</dbReference>
<dbReference type="AlphaFoldDB" id="A0A167JVT8"/>
<dbReference type="InterPro" id="IPR040351">
    <property type="entry name" value="RAB3IL/RAB3IP/Sec2"/>
</dbReference>
<feature type="compositionally biased region" description="Low complexity" evidence="2">
    <location>
        <begin position="318"/>
        <end position="357"/>
    </location>
</feature>
<evidence type="ECO:0000259" key="3">
    <source>
        <dbReference type="Pfam" id="PF06428"/>
    </source>
</evidence>
<dbReference type="Pfam" id="PF06428">
    <property type="entry name" value="Sec2p"/>
    <property type="match status" value="1"/>
</dbReference>
<dbReference type="STRING" id="1330018.A0A167JVT8"/>
<evidence type="ECO:0000256" key="1">
    <source>
        <dbReference type="ARBA" id="ARBA00023054"/>
    </source>
</evidence>